<sequence length="110" mass="11989">MKFETSIGKSTKDTIYNHGYNLTEDLIGKVSLVDMAFIDATHRMPNKNESAMLDAIMVAICEHGFTPSSVSSRLTYLGAPVSITGSNGSRDFRSWKRLSGFHGVCGKNAV</sequence>
<protein>
    <submittedName>
        <fullName evidence="1">Uncharacterized protein</fullName>
    </submittedName>
</protein>
<dbReference type="OrthoDB" id="9800864at2"/>
<comment type="caution">
    <text evidence="1">The sequence shown here is derived from an EMBL/GenBank/DDBJ whole genome shotgun (WGS) entry which is preliminary data.</text>
</comment>
<dbReference type="AlphaFoldDB" id="A0A6L3UZA3"/>
<dbReference type="InterPro" id="IPR036969">
    <property type="entry name" value="Citrate_synthase_sf"/>
</dbReference>
<accession>A0A6L3UZA3</accession>
<gene>
    <name evidence="1" type="ORF">F7731_22375</name>
</gene>
<reference evidence="1 2" key="1">
    <citation type="journal article" date="2016" name="Antonie Van Leeuwenhoek">
        <title>Bacillus depressus sp. nov., isolated from soil of a sunflower field.</title>
        <authorList>
            <person name="Wei X."/>
            <person name="Xin D."/>
            <person name="Xin Y."/>
            <person name="Zhang H."/>
            <person name="Wang T."/>
            <person name="Zhang J."/>
        </authorList>
    </citation>
    <scope>NUCLEOTIDE SEQUENCE [LARGE SCALE GENOMIC DNA]</scope>
    <source>
        <strain evidence="1 2">BZ1</strain>
    </source>
</reference>
<keyword evidence="2" id="KW-1185">Reference proteome</keyword>
<dbReference type="EMBL" id="WBOS01000018">
    <property type="protein sequence ID" value="KAB2329590.1"/>
    <property type="molecule type" value="Genomic_DNA"/>
</dbReference>
<dbReference type="Proteomes" id="UP000481030">
    <property type="component" value="Unassembled WGS sequence"/>
</dbReference>
<dbReference type="SUPFAM" id="SSF48256">
    <property type="entry name" value="Citrate synthase"/>
    <property type="match status" value="1"/>
</dbReference>
<organism evidence="1 2">
    <name type="scientific">Cytobacillus depressus</name>
    <dbReference type="NCBI Taxonomy" id="1602942"/>
    <lineage>
        <taxon>Bacteria</taxon>
        <taxon>Bacillati</taxon>
        <taxon>Bacillota</taxon>
        <taxon>Bacilli</taxon>
        <taxon>Bacillales</taxon>
        <taxon>Bacillaceae</taxon>
        <taxon>Cytobacillus</taxon>
    </lineage>
</organism>
<dbReference type="GO" id="GO:0046912">
    <property type="term" value="F:acyltransferase activity, acyl groups converted into alkyl on transfer"/>
    <property type="evidence" value="ECO:0007669"/>
    <property type="project" value="InterPro"/>
</dbReference>
<evidence type="ECO:0000313" key="2">
    <source>
        <dbReference type="Proteomes" id="UP000481030"/>
    </source>
</evidence>
<dbReference type="RefSeq" id="WP_151537007.1">
    <property type="nucleotide sequence ID" value="NZ_WBOS01000018.1"/>
</dbReference>
<evidence type="ECO:0000313" key="1">
    <source>
        <dbReference type="EMBL" id="KAB2329590.1"/>
    </source>
</evidence>
<name>A0A6L3UZA3_9BACI</name>
<proteinExistence type="predicted"/>